<dbReference type="OrthoDB" id="29523at2759"/>
<name>A0A2R5G4F8_9STRA</name>
<organism evidence="3 4">
    <name type="scientific">Hondaea fermentalgiana</name>
    <dbReference type="NCBI Taxonomy" id="2315210"/>
    <lineage>
        <taxon>Eukaryota</taxon>
        <taxon>Sar</taxon>
        <taxon>Stramenopiles</taxon>
        <taxon>Bigyra</taxon>
        <taxon>Labyrinthulomycetes</taxon>
        <taxon>Thraustochytrida</taxon>
        <taxon>Thraustochytriidae</taxon>
        <taxon>Hondaea</taxon>
    </lineage>
</organism>
<dbReference type="InterPro" id="IPR000467">
    <property type="entry name" value="G_patch_dom"/>
</dbReference>
<reference evidence="3 4" key="1">
    <citation type="submission" date="2017-12" db="EMBL/GenBank/DDBJ databases">
        <title>Sequencing, de novo assembly and annotation of complete genome of a new Thraustochytrid species, strain FCC1311.</title>
        <authorList>
            <person name="Sedici K."/>
            <person name="Godart F."/>
            <person name="Aiese Cigliano R."/>
            <person name="Sanseverino W."/>
            <person name="Barakat M."/>
            <person name="Ortet P."/>
            <person name="Marechal E."/>
            <person name="Cagnac O."/>
            <person name="Amato A."/>
        </authorList>
    </citation>
    <scope>NUCLEOTIDE SEQUENCE [LARGE SCALE GENOMIC DNA]</scope>
</reference>
<feature type="region of interest" description="Disordered" evidence="1">
    <location>
        <begin position="97"/>
        <end position="123"/>
    </location>
</feature>
<keyword evidence="4" id="KW-1185">Reference proteome</keyword>
<dbReference type="PANTHER" id="PTHR23149">
    <property type="entry name" value="G PATCH DOMAIN CONTAINING PROTEIN"/>
    <property type="match status" value="1"/>
</dbReference>
<feature type="compositionally biased region" description="Acidic residues" evidence="1">
    <location>
        <begin position="102"/>
        <end position="121"/>
    </location>
</feature>
<dbReference type="EMBL" id="BEYU01000016">
    <property type="protein sequence ID" value="GBG25907.1"/>
    <property type="molecule type" value="Genomic_DNA"/>
</dbReference>
<feature type="compositionally biased region" description="Basic residues" evidence="1">
    <location>
        <begin position="299"/>
        <end position="312"/>
    </location>
</feature>
<proteinExistence type="predicted"/>
<dbReference type="InterPro" id="IPR050656">
    <property type="entry name" value="PINX1"/>
</dbReference>
<evidence type="ECO:0000313" key="3">
    <source>
        <dbReference type="EMBL" id="GBG25907.1"/>
    </source>
</evidence>
<dbReference type="GO" id="GO:0003676">
    <property type="term" value="F:nucleic acid binding"/>
    <property type="evidence" value="ECO:0007669"/>
    <property type="project" value="InterPro"/>
</dbReference>
<dbReference type="InParanoid" id="A0A2R5G4F8"/>
<accession>A0A2R5G4F8</accession>
<feature type="compositionally biased region" description="Basic and acidic residues" evidence="1">
    <location>
        <begin position="286"/>
        <end position="298"/>
    </location>
</feature>
<evidence type="ECO:0000259" key="2">
    <source>
        <dbReference type="PROSITE" id="PS50174"/>
    </source>
</evidence>
<dbReference type="SMART" id="SM00443">
    <property type="entry name" value="G_patch"/>
    <property type="match status" value="1"/>
</dbReference>
<dbReference type="AlphaFoldDB" id="A0A2R5G4F8"/>
<gene>
    <name evidence="3" type="ORF">FCC1311_021262</name>
</gene>
<dbReference type="Proteomes" id="UP000241890">
    <property type="component" value="Unassembled WGS sequence"/>
</dbReference>
<protein>
    <submittedName>
        <fullName evidence="3">G patch domain-containing protein 4</fullName>
    </submittedName>
</protein>
<sequence length="319" mass="35153">MVHNGALVQKKTLQKLAGMSNERAAAPPSAFASDFLKRLGWQEGDGLGKDRGGRTSHVRVAMKDDVRGIGCKDESKEDFAGAWWSSGFDDALSKLQVATGNDGDDSDSSDSDSDSEHELEEDAKISIQLRDMSTYSEADRKLFIACGGRRPGQRAGRLQTGKIIREHLADKSFKAKLASIDPSKAREEFHKIAQTTIVTMKKAGADVKAIDTEAVEAAVAAAAEAIAEDTKKDKSKKKEKTKKKKDKTEKKEKTKKKRTRAEALEDESQDESEKEKKKAKKKAKKEKKEKSGKTEKKEKKEKKEKRKAKKVKGAAEADA</sequence>
<feature type="region of interest" description="Disordered" evidence="1">
    <location>
        <begin position="226"/>
        <end position="319"/>
    </location>
</feature>
<dbReference type="PROSITE" id="PS50174">
    <property type="entry name" value="G_PATCH"/>
    <property type="match status" value="1"/>
</dbReference>
<comment type="caution">
    <text evidence="3">The sequence shown here is derived from an EMBL/GenBank/DDBJ whole genome shotgun (WGS) entry which is preliminary data.</text>
</comment>
<evidence type="ECO:0000256" key="1">
    <source>
        <dbReference type="SAM" id="MobiDB-lite"/>
    </source>
</evidence>
<feature type="domain" description="G-patch" evidence="2">
    <location>
        <begin position="28"/>
        <end position="74"/>
    </location>
</feature>
<evidence type="ECO:0000313" key="4">
    <source>
        <dbReference type="Proteomes" id="UP000241890"/>
    </source>
</evidence>
<feature type="compositionally biased region" description="Basic residues" evidence="1">
    <location>
        <begin position="233"/>
        <end position="245"/>
    </location>
</feature>
<dbReference type="Pfam" id="PF01585">
    <property type="entry name" value="G-patch"/>
    <property type="match status" value="1"/>
</dbReference>